<dbReference type="Pfam" id="PF00005">
    <property type="entry name" value="ABC_tran"/>
    <property type="match status" value="2"/>
</dbReference>
<dbReference type="Gene3D" id="3.40.50.300">
    <property type="entry name" value="P-loop containing nucleotide triphosphate hydrolases"/>
    <property type="match status" value="1"/>
</dbReference>
<feature type="domain" description="ABC transporter" evidence="3">
    <location>
        <begin position="2"/>
        <end position="213"/>
    </location>
</feature>
<accession>A0A3P3VKE2</accession>
<dbReference type="InterPro" id="IPR003439">
    <property type="entry name" value="ABC_transporter-like_ATP-bd"/>
</dbReference>
<evidence type="ECO:0000256" key="1">
    <source>
        <dbReference type="ARBA" id="ARBA00022741"/>
    </source>
</evidence>
<dbReference type="EMBL" id="QWEZ01000002">
    <property type="protein sequence ID" value="RRJ82844.1"/>
    <property type="molecule type" value="Genomic_DNA"/>
</dbReference>
<dbReference type="InterPro" id="IPR027417">
    <property type="entry name" value="P-loop_NTPase"/>
</dbReference>
<dbReference type="GO" id="GO:0016887">
    <property type="term" value="F:ATP hydrolysis activity"/>
    <property type="evidence" value="ECO:0007669"/>
    <property type="project" value="InterPro"/>
</dbReference>
<dbReference type="InterPro" id="IPR017871">
    <property type="entry name" value="ABC_transporter-like_CS"/>
</dbReference>
<proteinExistence type="predicted"/>
<gene>
    <name evidence="4" type="ORF">D0544_13420</name>
</gene>
<dbReference type="PANTHER" id="PTHR24220">
    <property type="entry name" value="IMPORT ATP-BINDING PROTEIN"/>
    <property type="match status" value="1"/>
</dbReference>
<dbReference type="PANTHER" id="PTHR24220:SF659">
    <property type="entry name" value="TRANSPORTER, PUTATIVE-RELATED"/>
    <property type="match status" value="1"/>
</dbReference>
<dbReference type="PROSITE" id="PS50893">
    <property type="entry name" value="ABC_TRANSPORTER_2"/>
    <property type="match status" value="1"/>
</dbReference>
<keyword evidence="5" id="KW-1185">Reference proteome</keyword>
<dbReference type="PROSITE" id="PS00211">
    <property type="entry name" value="ABC_TRANSPORTER_1"/>
    <property type="match status" value="1"/>
</dbReference>
<evidence type="ECO:0000259" key="3">
    <source>
        <dbReference type="PROSITE" id="PS50893"/>
    </source>
</evidence>
<dbReference type="AlphaFoldDB" id="A0A3P3VKE2"/>
<sequence length="216" mass="23529">MLTLESASASYQDRVALSDISLQIPAGQKVALIGRSGAGKSTLLKLLYGQRPADIALVPQDYGLVSSLSLYHNVYMGQLGRRPLWYNLLNLVKPLAQPVAEVKAVLEQLQLGDKLFEPVAQLSGGQQQRAAIARAMMQGGRILFADEPVSSLDEQQSKLVMAVLRDHFDTLVLAMHDIDLALAYCDRIIGLDGGRITLDAPTASLKRDDLLEIYGE</sequence>
<dbReference type="SMART" id="SM00382">
    <property type="entry name" value="AAA"/>
    <property type="match status" value="1"/>
</dbReference>
<keyword evidence="1" id="KW-0547">Nucleotide-binding</keyword>
<comment type="caution">
    <text evidence="4">The sequence shown here is derived from an EMBL/GenBank/DDBJ whole genome shotgun (WGS) entry which is preliminary data.</text>
</comment>
<dbReference type="InterPro" id="IPR003593">
    <property type="entry name" value="AAA+_ATPase"/>
</dbReference>
<dbReference type="GO" id="GO:0022857">
    <property type="term" value="F:transmembrane transporter activity"/>
    <property type="evidence" value="ECO:0007669"/>
    <property type="project" value="TreeGrafter"/>
</dbReference>
<evidence type="ECO:0000313" key="4">
    <source>
        <dbReference type="EMBL" id="RRJ82844.1"/>
    </source>
</evidence>
<dbReference type="RefSeq" id="WP_125016957.1">
    <property type="nucleotide sequence ID" value="NZ_QWEZ01000002.1"/>
</dbReference>
<dbReference type="SUPFAM" id="SSF52540">
    <property type="entry name" value="P-loop containing nucleoside triphosphate hydrolases"/>
    <property type="match status" value="1"/>
</dbReference>
<evidence type="ECO:0000313" key="5">
    <source>
        <dbReference type="Proteomes" id="UP000280792"/>
    </source>
</evidence>
<reference evidence="4 5" key="2">
    <citation type="submission" date="2018-12" db="EMBL/GenBank/DDBJ databases">
        <title>Simiduia agarivorans gen. nov., sp. nov., a marine, agarolytic bacterium isolated from shallow coastal water from Keelung, Taiwan.</title>
        <authorList>
            <person name="Shieh W.Y."/>
        </authorList>
    </citation>
    <scope>NUCLEOTIDE SEQUENCE [LARGE SCALE GENOMIC DNA]</scope>
    <source>
        <strain evidence="4 5">GTF-13</strain>
    </source>
</reference>
<keyword evidence="2 4" id="KW-0067">ATP-binding</keyword>
<dbReference type="GO" id="GO:0005886">
    <property type="term" value="C:plasma membrane"/>
    <property type="evidence" value="ECO:0007669"/>
    <property type="project" value="TreeGrafter"/>
</dbReference>
<reference evidence="4 5" key="1">
    <citation type="submission" date="2018-08" db="EMBL/GenBank/DDBJ databases">
        <authorList>
            <person name="Khan S.A."/>
        </authorList>
    </citation>
    <scope>NUCLEOTIDE SEQUENCE [LARGE SCALE GENOMIC DNA]</scope>
    <source>
        <strain evidence="4 5">GTF-13</strain>
    </source>
</reference>
<dbReference type="InterPro" id="IPR015854">
    <property type="entry name" value="ABC_transpr_LolD-like"/>
</dbReference>
<name>A0A3P3VKE2_9GAMM</name>
<evidence type="ECO:0000256" key="2">
    <source>
        <dbReference type="ARBA" id="ARBA00022840"/>
    </source>
</evidence>
<protein>
    <submittedName>
        <fullName evidence="4">ATP-binding cassette domain-containing protein</fullName>
    </submittedName>
</protein>
<dbReference type="GO" id="GO:0005524">
    <property type="term" value="F:ATP binding"/>
    <property type="evidence" value="ECO:0007669"/>
    <property type="project" value="UniProtKB-KW"/>
</dbReference>
<organism evidence="4 5">
    <name type="scientific">Aestuariirhabdus litorea</name>
    <dbReference type="NCBI Taxonomy" id="2528527"/>
    <lineage>
        <taxon>Bacteria</taxon>
        <taxon>Pseudomonadati</taxon>
        <taxon>Pseudomonadota</taxon>
        <taxon>Gammaproteobacteria</taxon>
        <taxon>Oceanospirillales</taxon>
        <taxon>Aestuariirhabdaceae</taxon>
        <taxon>Aestuariirhabdus</taxon>
    </lineage>
</organism>
<dbReference type="Proteomes" id="UP000280792">
    <property type="component" value="Unassembled WGS sequence"/>
</dbReference>